<feature type="compositionally biased region" description="Polar residues" evidence="1">
    <location>
        <begin position="71"/>
        <end position="94"/>
    </location>
</feature>
<gene>
    <name evidence="2" type="ORF">CMUS01_09416</name>
</gene>
<evidence type="ECO:0000256" key="1">
    <source>
        <dbReference type="SAM" id="MobiDB-lite"/>
    </source>
</evidence>
<dbReference type="AlphaFoldDB" id="A0A8H6NB89"/>
<comment type="caution">
    <text evidence="2">The sequence shown here is derived from an EMBL/GenBank/DDBJ whole genome shotgun (WGS) entry which is preliminary data.</text>
</comment>
<evidence type="ECO:0000313" key="3">
    <source>
        <dbReference type="Proteomes" id="UP000639643"/>
    </source>
</evidence>
<evidence type="ECO:0000313" key="2">
    <source>
        <dbReference type="EMBL" id="KAF6826473.1"/>
    </source>
</evidence>
<accession>A0A8H6NB89</accession>
<dbReference type="Proteomes" id="UP000639643">
    <property type="component" value="Unassembled WGS sequence"/>
</dbReference>
<proteinExistence type="predicted"/>
<sequence length="226" mass="25078">MQKPKHLAGPGFKLINWEAVNHRGHASLVATLMAPVGESEEERRSRKRKKGKKSQLTQDLGSFHSEMMFSQGHNTLSTTGTRAEARPSSTPTVSRTDEHREMLVLLTIRSMGATLAGARPGRSVVAPSPKRLLLNPSILIASESGREKATTGWRMSKHIESKKLNGTLSTTDHDSFTRNARVPRRLQPFCDSRRAPLSPFKNGPLWMTQSIEHWTLVIPASPGDDR</sequence>
<protein>
    <submittedName>
        <fullName evidence="2">Uncharacterized protein</fullName>
    </submittedName>
</protein>
<reference evidence="2" key="1">
    <citation type="journal article" date="2020" name="Phytopathology">
        <title>Genome Sequence Resources of Colletotrichum truncatum, C. plurivorum, C. musicola, and C. sojae: Four Species Pathogenic to Soybean (Glycine max).</title>
        <authorList>
            <person name="Rogerio F."/>
            <person name="Boufleur T.R."/>
            <person name="Ciampi-Guillardi M."/>
            <person name="Sukno S.A."/>
            <person name="Thon M.R."/>
            <person name="Massola Junior N.S."/>
            <person name="Baroncelli R."/>
        </authorList>
    </citation>
    <scope>NUCLEOTIDE SEQUENCE</scope>
    <source>
        <strain evidence="2">LFN0074</strain>
    </source>
</reference>
<feature type="region of interest" description="Disordered" evidence="1">
    <location>
        <begin position="35"/>
        <end position="96"/>
    </location>
</feature>
<keyword evidence="3" id="KW-1185">Reference proteome</keyword>
<dbReference type="EMBL" id="WIGM01000399">
    <property type="protein sequence ID" value="KAF6826473.1"/>
    <property type="molecule type" value="Genomic_DNA"/>
</dbReference>
<name>A0A8H6NB89_9PEZI</name>
<organism evidence="2 3">
    <name type="scientific">Colletotrichum musicola</name>
    <dbReference type="NCBI Taxonomy" id="2175873"/>
    <lineage>
        <taxon>Eukaryota</taxon>
        <taxon>Fungi</taxon>
        <taxon>Dikarya</taxon>
        <taxon>Ascomycota</taxon>
        <taxon>Pezizomycotina</taxon>
        <taxon>Sordariomycetes</taxon>
        <taxon>Hypocreomycetidae</taxon>
        <taxon>Glomerellales</taxon>
        <taxon>Glomerellaceae</taxon>
        <taxon>Colletotrichum</taxon>
        <taxon>Colletotrichum orchidearum species complex</taxon>
    </lineage>
</organism>